<dbReference type="Proteomes" id="UP000306102">
    <property type="component" value="Unassembled WGS sequence"/>
</dbReference>
<dbReference type="Gene3D" id="3.80.10.10">
    <property type="entry name" value="Ribonuclease Inhibitor"/>
    <property type="match status" value="1"/>
</dbReference>
<protein>
    <recommendedName>
        <fullName evidence="7">Disease resistance R13L4/SHOC-2-like LRR domain-containing protein</fullName>
    </recommendedName>
</protein>
<dbReference type="InterPro" id="IPR055414">
    <property type="entry name" value="LRR_R13L4/SHOC2-like"/>
</dbReference>
<keyword evidence="9" id="KW-1185">Reference proteome</keyword>
<keyword evidence="5" id="KW-0472">Membrane</keyword>
<feature type="domain" description="Disease resistance R13L4/SHOC-2-like LRR" evidence="7">
    <location>
        <begin position="148"/>
        <end position="329"/>
    </location>
</feature>
<evidence type="ECO:0000313" key="9">
    <source>
        <dbReference type="Proteomes" id="UP000306102"/>
    </source>
</evidence>
<dbReference type="InterPro" id="IPR053038">
    <property type="entry name" value="RLP_Defense"/>
</dbReference>
<evidence type="ECO:0000256" key="5">
    <source>
        <dbReference type="ARBA" id="ARBA00023136"/>
    </source>
</evidence>
<gene>
    <name evidence="8" type="ORF">TEA_021795</name>
</gene>
<dbReference type="PANTHER" id="PTHR48064">
    <property type="entry name" value="OS01G0750400 PROTEIN"/>
    <property type="match status" value="1"/>
</dbReference>
<keyword evidence="4" id="KW-0677">Repeat</keyword>
<dbReference type="AlphaFoldDB" id="A0A4S4DVT6"/>
<sequence length="417" mass="45437">MVAGNRDTIDQEFVSPPLKEDSMLSYIPHFIAHSHEKPSPWPLTEYMSGSQSLKLTKSRSCKASLMTSPSYSPWLSRKGSQSSIRSKVLKSGCGRRNGGGDTVAVAGCKGRSVTVAEKAEFQQEKQVADNPLRIWDNLALTGYFPEFLNSSSPLQYLSLTFTNFSGELPDSIGNLKSLKRLYAACCKFYGSIPTSLGNLTEMTHLAIEYNIFTGMFPSSLSNLGNLVYLGVTYNNFEGKIADFLPNAKSLLYLYVNSNSFSGPFPSLGANLTKLAELDLSSNQVRGPLPSQIIGLPNLARLSLGDNLINGTIPSWVFSLPALGYFNLSNNKLTGHVKEFKSTHLTDVDLSNNNLHGSCDAFQSDIGGATFGVMANCGQANVLCNAGKLKIRFQRRGPGYRLIANIANKLQEIVDRSI</sequence>
<comment type="caution">
    <text evidence="8">The sequence shown here is derived from an EMBL/GenBank/DDBJ whole genome shotgun (WGS) entry which is preliminary data.</text>
</comment>
<dbReference type="Pfam" id="PF23598">
    <property type="entry name" value="LRR_14"/>
    <property type="match status" value="1"/>
</dbReference>
<evidence type="ECO:0000256" key="6">
    <source>
        <dbReference type="ARBA" id="ARBA00023180"/>
    </source>
</evidence>
<proteinExistence type="predicted"/>
<accession>A0A4S4DVT6</accession>
<evidence type="ECO:0000256" key="1">
    <source>
        <dbReference type="ARBA" id="ARBA00004370"/>
    </source>
</evidence>
<dbReference type="GO" id="GO:0016020">
    <property type="term" value="C:membrane"/>
    <property type="evidence" value="ECO:0007669"/>
    <property type="project" value="UniProtKB-SubCell"/>
</dbReference>
<organism evidence="8 9">
    <name type="scientific">Camellia sinensis var. sinensis</name>
    <name type="common">China tea</name>
    <dbReference type="NCBI Taxonomy" id="542762"/>
    <lineage>
        <taxon>Eukaryota</taxon>
        <taxon>Viridiplantae</taxon>
        <taxon>Streptophyta</taxon>
        <taxon>Embryophyta</taxon>
        <taxon>Tracheophyta</taxon>
        <taxon>Spermatophyta</taxon>
        <taxon>Magnoliopsida</taxon>
        <taxon>eudicotyledons</taxon>
        <taxon>Gunneridae</taxon>
        <taxon>Pentapetalae</taxon>
        <taxon>asterids</taxon>
        <taxon>Ericales</taxon>
        <taxon>Theaceae</taxon>
        <taxon>Camellia</taxon>
    </lineage>
</organism>
<dbReference type="PANTHER" id="PTHR48064:SF6">
    <property type="entry name" value="RECEPTOR-LIKE PROTEIN KINASE 2"/>
    <property type="match status" value="1"/>
</dbReference>
<dbReference type="STRING" id="542762.A0A4S4DVT6"/>
<name>A0A4S4DVT6_CAMSN</name>
<dbReference type="EMBL" id="SDRB02009967">
    <property type="protein sequence ID" value="THG07453.1"/>
    <property type="molecule type" value="Genomic_DNA"/>
</dbReference>
<reference evidence="8 9" key="1">
    <citation type="journal article" date="2018" name="Proc. Natl. Acad. Sci. U.S.A.">
        <title>Draft genome sequence of Camellia sinensis var. sinensis provides insights into the evolution of the tea genome and tea quality.</title>
        <authorList>
            <person name="Wei C."/>
            <person name="Yang H."/>
            <person name="Wang S."/>
            <person name="Zhao J."/>
            <person name="Liu C."/>
            <person name="Gao L."/>
            <person name="Xia E."/>
            <person name="Lu Y."/>
            <person name="Tai Y."/>
            <person name="She G."/>
            <person name="Sun J."/>
            <person name="Cao H."/>
            <person name="Tong W."/>
            <person name="Gao Q."/>
            <person name="Li Y."/>
            <person name="Deng W."/>
            <person name="Jiang X."/>
            <person name="Wang W."/>
            <person name="Chen Q."/>
            <person name="Zhang S."/>
            <person name="Li H."/>
            <person name="Wu J."/>
            <person name="Wang P."/>
            <person name="Li P."/>
            <person name="Shi C."/>
            <person name="Zheng F."/>
            <person name="Jian J."/>
            <person name="Huang B."/>
            <person name="Shan D."/>
            <person name="Shi M."/>
            <person name="Fang C."/>
            <person name="Yue Y."/>
            <person name="Li F."/>
            <person name="Li D."/>
            <person name="Wei S."/>
            <person name="Han B."/>
            <person name="Jiang C."/>
            <person name="Yin Y."/>
            <person name="Xia T."/>
            <person name="Zhang Z."/>
            <person name="Bennetzen J.L."/>
            <person name="Zhao S."/>
            <person name="Wan X."/>
        </authorList>
    </citation>
    <scope>NUCLEOTIDE SEQUENCE [LARGE SCALE GENOMIC DNA]</scope>
    <source>
        <strain evidence="9">cv. Shuchazao</strain>
        <tissue evidence="8">Leaf</tissue>
    </source>
</reference>
<evidence type="ECO:0000259" key="7">
    <source>
        <dbReference type="Pfam" id="PF23598"/>
    </source>
</evidence>
<keyword evidence="3" id="KW-0732">Signal</keyword>
<dbReference type="FunFam" id="3.80.10.10:FF:000041">
    <property type="entry name" value="LRR receptor-like serine/threonine-protein kinase ERECTA"/>
    <property type="match status" value="2"/>
</dbReference>
<evidence type="ECO:0000313" key="8">
    <source>
        <dbReference type="EMBL" id="THG07453.1"/>
    </source>
</evidence>
<keyword evidence="2" id="KW-0433">Leucine-rich repeat</keyword>
<keyword evidence="6" id="KW-0325">Glycoprotein</keyword>
<comment type="subcellular location">
    <subcellularLocation>
        <location evidence="1">Membrane</location>
    </subcellularLocation>
</comment>
<evidence type="ECO:0000256" key="4">
    <source>
        <dbReference type="ARBA" id="ARBA00022737"/>
    </source>
</evidence>
<dbReference type="SUPFAM" id="SSF52058">
    <property type="entry name" value="L domain-like"/>
    <property type="match status" value="1"/>
</dbReference>
<evidence type="ECO:0000256" key="3">
    <source>
        <dbReference type="ARBA" id="ARBA00022729"/>
    </source>
</evidence>
<dbReference type="InterPro" id="IPR032675">
    <property type="entry name" value="LRR_dom_sf"/>
</dbReference>
<evidence type="ECO:0000256" key="2">
    <source>
        <dbReference type="ARBA" id="ARBA00022614"/>
    </source>
</evidence>